<dbReference type="EMBL" id="BMNA01000013">
    <property type="protein sequence ID" value="GGM14370.1"/>
    <property type="molecule type" value="Genomic_DNA"/>
</dbReference>
<dbReference type="Proteomes" id="UP000655208">
    <property type="component" value="Unassembled WGS sequence"/>
</dbReference>
<protein>
    <submittedName>
        <fullName evidence="1">Uncharacterized protein</fullName>
    </submittedName>
</protein>
<sequence>MPRDGQVPTALRRSDGTSVYRVAKGQRYTSPAVLDAERRLVQASGRTDGRRITAADVQVAMLE</sequence>
<organism evidence="1 2">
    <name type="scientific">Nakamurella endophytica</name>
    <dbReference type="NCBI Taxonomy" id="1748367"/>
    <lineage>
        <taxon>Bacteria</taxon>
        <taxon>Bacillati</taxon>
        <taxon>Actinomycetota</taxon>
        <taxon>Actinomycetes</taxon>
        <taxon>Nakamurellales</taxon>
        <taxon>Nakamurellaceae</taxon>
        <taxon>Nakamurella</taxon>
    </lineage>
</organism>
<reference evidence="1" key="1">
    <citation type="journal article" date="2014" name="Int. J. Syst. Evol. Microbiol.">
        <title>Complete genome sequence of Corynebacterium casei LMG S-19264T (=DSM 44701T), isolated from a smear-ripened cheese.</title>
        <authorList>
            <consortium name="US DOE Joint Genome Institute (JGI-PGF)"/>
            <person name="Walter F."/>
            <person name="Albersmeier A."/>
            <person name="Kalinowski J."/>
            <person name="Ruckert C."/>
        </authorList>
    </citation>
    <scope>NUCLEOTIDE SEQUENCE</scope>
    <source>
        <strain evidence="1">CGMCC 4.7308</strain>
    </source>
</reference>
<name>A0A917WLV3_9ACTN</name>
<dbReference type="AlphaFoldDB" id="A0A917WLV3"/>
<evidence type="ECO:0000313" key="1">
    <source>
        <dbReference type="EMBL" id="GGM14370.1"/>
    </source>
</evidence>
<gene>
    <name evidence="1" type="ORF">GCM10011594_38000</name>
</gene>
<accession>A0A917WLV3</accession>
<comment type="caution">
    <text evidence="1">The sequence shown here is derived from an EMBL/GenBank/DDBJ whole genome shotgun (WGS) entry which is preliminary data.</text>
</comment>
<evidence type="ECO:0000313" key="2">
    <source>
        <dbReference type="Proteomes" id="UP000655208"/>
    </source>
</evidence>
<keyword evidence="2" id="KW-1185">Reference proteome</keyword>
<proteinExistence type="predicted"/>
<reference evidence="1" key="2">
    <citation type="submission" date="2020-09" db="EMBL/GenBank/DDBJ databases">
        <authorList>
            <person name="Sun Q."/>
            <person name="Zhou Y."/>
        </authorList>
    </citation>
    <scope>NUCLEOTIDE SEQUENCE</scope>
    <source>
        <strain evidence="1">CGMCC 4.7308</strain>
    </source>
</reference>